<feature type="transmembrane region" description="Helical" evidence="2">
    <location>
        <begin position="452"/>
        <end position="472"/>
    </location>
</feature>
<keyword evidence="2" id="KW-0472">Membrane</keyword>
<evidence type="ECO:0000313" key="5">
    <source>
        <dbReference type="Proteomes" id="UP000470246"/>
    </source>
</evidence>
<evidence type="ECO:0000256" key="2">
    <source>
        <dbReference type="SAM" id="Phobius"/>
    </source>
</evidence>
<feature type="transmembrane region" description="Helical" evidence="2">
    <location>
        <begin position="351"/>
        <end position="371"/>
    </location>
</feature>
<feature type="compositionally biased region" description="Low complexity" evidence="1">
    <location>
        <begin position="73"/>
        <end position="84"/>
    </location>
</feature>
<name>A0A7K3W350_9ACTN</name>
<accession>A0A7K3W350</accession>
<feature type="transmembrane region" description="Helical" evidence="2">
    <location>
        <begin position="127"/>
        <end position="148"/>
    </location>
</feature>
<keyword evidence="2" id="KW-0812">Transmembrane</keyword>
<feature type="transmembrane region" description="Helical" evidence="2">
    <location>
        <begin position="263"/>
        <end position="282"/>
    </location>
</feature>
<keyword evidence="2" id="KW-1133">Transmembrane helix</keyword>
<feature type="transmembrane region" description="Helical" evidence="2">
    <location>
        <begin position="532"/>
        <end position="550"/>
    </location>
</feature>
<feature type="transmembrane region" description="Helical" evidence="2">
    <location>
        <begin position="289"/>
        <end position="314"/>
    </location>
</feature>
<dbReference type="InterPro" id="IPR018677">
    <property type="entry name" value="DUF2157"/>
</dbReference>
<dbReference type="Proteomes" id="UP000470246">
    <property type="component" value="Unassembled WGS sequence"/>
</dbReference>
<dbReference type="NCBIfam" id="NF047321">
    <property type="entry name" value="SCO7613_CTERM"/>
    <property type="match status" value="1"/>
</dbReference>
<feature type="transmembrane region" description="Helical" evidence="2">
    <location>
        <begin position="216"/>
        <end position="233"/>
    </location>
</feature>
<feature type="transmembrane region" description="Helical" evidence="2">
    <location>
        <begin position="426"/>
        <end position="445"/>
    </location>
</feature>
<evidence type="ECO:0000256" key="1">
    <source>
        <dbReference type="SAM" id="MobiDB-lite"/>
    </source>
</evidence>
<feature type="transmembrane region" description="Helical" evidence="2">
    <location>
        <begin position="377"/>
        <end position="394"/>
    </location>
</feature>
<feature type="transmembrane region" description="Helical" evidence="2">
    <location>
        <begin position="154"/>
        <end position="173"/>
    </location>
</feature>
<dbReference type="EMBL" id="JAAGWF010000012">
    <property type="protein sequence ID" value="NEK58763.1"/>
    <property type="molecule type" value="Genomic_DNA"/>
</dbReference>
<keyword evidence="5" id="KW-1185">Reference proteome</keyword>
<feature type="transmembrane region" description="Helical" evidence="2">
    <location>
        <begin position="654"/>
        <end position="673"/>
    </location>
</feature>
<feature type="transmembrane region" description="Helical" evidence="2">
    <location>
        <begin position="679"/>
        <end position="696"/>
    </location>
</feature>
<dbReference type="RefSeq" id="WP_163482135.1">
    <property type="nucleotide sequence ID" value="NZ_JAAGWF010000012.1"/>
</dbReference>
<feature type="region of interest" description="Disordered" evidence="1">
    <location>
        <begin position="73"/>
        <end position="117"/>
    </location>
</feature>
<feature type="transmembrane region" description="Helical" evidence="2">
    <location>
        <begin position="185"/>
        <end position="204"/>
    </location>
</feature>
<feature type="transmembrane region" description="Helical" evidence="2">
    <location>
        <begin position="320"/>
        <end position="339"/>
    </location>
</feature>
<evidence type="ECO:0000313" key="4">
    <source>
        <dbReference type="EMBL" id="NEK58763.1"/>
    </source>
</evidence>
<feature type="transmembrane region" description="Helical" evidence="2">
    <location>
        <begin position="478"/>
        <end position="497"/>
    </location>
</feature>
<sequence length="714" mass="69422">MTSAYGVSWQLPCPVCGRAGPAPGQDPCPSCGLPAAGQAALVVARIGATMDELARERDQLLVTLRAAAAPPRGAAAPAQPAAAPVAPPPPWQPPVAPPPPWPPSGAPQFPGPPSAPPPIRRISPQQVLLGLGALLVVAAAIAFVAVAWTRLGLVFQSVVMATVTTATCGVSAWTARRGLRATEEALAASGAALLAVDLGAAHALGLAGVDAVPLRLWTPLSCAVVVAAAVGLGRGTRSTVAWPLVALLAAQPVPLLLLPPDVVPGAAGVAVALAVALLDLLLCLTLRPVLAPVAVGLAAVWAAGGALAGVAAAWERGPVDSWASTALLAAAGGLALAVLREPRLAGRLPGAAVVAGTAAGVAALALTGSLAAQGVPGWVAAALLGVGLLTAAVPASGSPPLLCALLAGGAVLGGGGGLLLLDGERFGLLSLAVLAATLPPALAAVRVPALRPAAVAAALLSPAAAVLLAVAGEVVTTVVAGLLLSVLAAIAFALAALRAPAADERTAAAAGAVAGLCAAGTTAVAGAWGQTALALAVSGAAAGGYALATSRRDVGQASVAVLVAAAWIAVGGAGVQTPEAYTLPAAAGLLVATVPRLRAGARSWAGEGPAVAVALVPSALVVVAEPSALRLVLVVAAAAATTVAGTLVHRQAPFVVGAGALAFVVLGRLSPYAPLVPRWLTLAVVGLVLLVVGATYERRRQQAREAVAWVTQMR</sequence>
<reference evidence="4 5" key="1">
    <citation type="submission" date="2020-02" db="EMBL/GenBank/DDBJ databases">
        <title>Geodermatophilus sabuli CPCC 205279 I12A-02694.</title>
        <authorList>
            <person name="Jiang Z."/>
        </authorList>
    </citation>
    <scope>NUCLEOTIDE SEQUENCE [LARGE SCALE GENOMIC DNA]</scope>
    <source>
        <strain evidence="4 5">I12A-02694</strain>
    </source>
</reference>
<feature type="transmembrane region" description="Helical" evidence="2">
    <location>
        <begin position="509"/>
        <end position="526"/>
    </location>
</feature>
<feature type="compositionally biased region" description="Pro residues" evidence="1">
    <location>
        <begin position="85"/>
        <end position="117"/>
    </location>
</feature>
<comment type="caution">
    <text evidence="4">The sequence shown here is derived from an EMBL/GenBank/DDBJ whole genome shotgun (WGS) entry which is preliminary data.</text>
</comment>
<dbReference type="AlphaFoldDB" id="A0A7K3W350"/>
<feature type="domain" description="DUF2157" evidence="3">
    <location>
        <begin position="125"/>
        <end position="196"/>
    </location>
</feature>
<proteinExistence type="predicted"/>
<protein>
    <submittedName>
        <fullName evidence="4">DUF2157 domain-containing protein</fullName>
    </submittedName>
</protein>
<dbReference type="InterPro" id="IPR058062">
    <property type="entry name" value="SCO7613_C"/>
</dbReference>
<dbReference type="Pfam" id="PF09925">
    <property type="entry name" value="DUF2157"/>
    <property type="match status" value="1"/>
</dbReference>
<feature type="transmembrane region" description="Helical" evidence="2">
    <location>
        <begin position="401"/>
        <end position="420"/>
    </location>
</feature>
<organism evidence="4 5">
    <name type="scientific">Geodermatophilus sabuli</name>
    <dbReference type="NCBI Taxonomy" id="1564158"/>
    <lineage>
        <taxon>Bacteria</taxon>
        <taxon>Bacillati</taxon>
        <taxon>Actinomycetota</taxon>
        <taxon>Actinomycetes</taxon>
        <taxon>Geodermatophilales</taxon>
        <taxon>Geodermatophilaceae</taxon>
        <taxon>Geodermatophilus</taxon>
    </lineage>
</organism>
<feature type="transmembrane region" description="Helical" evidence="2">
    <location>
        <begin position="240"/>
        <end position="257"/>
    </location>
</feature>
<gene>
    <name evidence="4" type="ORF">GCU56_12880</name>
</gene>
<evidence type="ECO:0000259" key="3">
    <source>
        <dbReference type="Pfam" id="PF09925"/>
    </source>
</evidence>
<feature type="transmembrane region" description="Helical" evidence="2">
    <location>
        <begin position="557"/>
        <end position="575"/>
    </location>
</feature>